<reference evidence="1 2" key="1">
    <citation type="submission" date="2019-09" db="EMBL/GenBank/DDBJ databases">
        <title>A chromosome-level genome assembly of the Chinese tupelo Nyssa sinensis.</title>
        <authorList>
            <person name="Yang X."/>
            <person name="Kang M."/>
            <person name="Yang Y."/>
            <person name="Xiong H."/>
            <person name="Wang M."/>
            <person name="Zhang Z."/>
            <person name="Wang Z."/>
            <person name="Wu H."/>
            <person name="Ma T."/>
            <person name="Liu J."/>
            <person name="Xi Z."/>
        </authorList>
    </citation>
    <scope>NUCLEOTIDE SEQUENCE [LARGE SCALE GENOMIC DNA]</scope>
    <source>
        <strain evidence="1">J267</strain>
        <tissue evidence="1">Leaf</tissue>
    </source>
</reference>
<name>A0A5J5AHF1_9ASTE</name>
<sequence length="86" mass="10017">MSRKKSEEDSRFLAITSIIFKAILSHGQRPVYTIVEERIKVESVMCFYGGIDHHSFCMPNLCCIDKETEKALKRANYKRICFDLLL</sequence>
<gene>
    <name evidence="1" type="ORF">F0562_005204</name>
</gene>
<accession>A0A5J5AHF1</accession>
<protein>
    <submittedName>
        <fullName evidence="1">Uncharacterized protein</fullName>
    </submittedName>
</protein>
<keyword evidence="2" id="KW-1185">Reference proteome</keyword>
<proteinExistence type="predicted"/>
<dbReference type="AlphaFoldDB" id="A0A5J5AHF1"/>
<dbReference type="EMBL" id="CM018043">
    <property type="protein sequence ID" value="KAA8530495.1"/>
    <property type="molecule type" value="Genomic_DNA"/>
</dbReference>
<evidence type="ECO:0000313" key="1">
    <source>
        <dbReference type="EMBL" id="KAA8530495.1"/>
    </source>
</evidence>
<organism evidence="1 2">
    <name type="scientific">Nyssa sinensis</name>
    <dbReference type="NCBI Taxonomy" id="561372"/>
    <lineage>
        <taxon>Eukaryota</taxon>
        <taxon>Viridiplantae</taxon>
        <taxon>Streptophyta</taxon>
        <taxon>Embryophyta</taxon>
        <taxon>Tracheophyta</taxon>
        <taxon>Spermatophyta</taxon>
        <taxon>Magnoliopsida</taxon>
        <taxon>eudicotyledons</taxon>
        <taxon>Gunneridae</taxon>
        <taxon>Pentapetalae</taxon>
        <taxon>asterids</taxon>
        <taxon>Cornales</taxon>
        <taxon>Nyssaceae</taxon>
        <taxon>Nyssa</taxon>
    </lineage>
</organism>
<evidence type="ECO:0000313" key="2">
    <source>
        <dbReference type="Proteomes" id="UP000325577"/>
    </source>
</evidence>
<dbReference type="Proteomes" id="UP000325577">
    <property type="component" value="Linkage Group LG2"/>
</dbReference>